<accession>A0A830BE69</accession>
<name>A0A830BE69_9LAMI</name>
<dbReference type="AlphaFoldDB" id="A0A830BE69"/>
<evidence type="ECO:0000313" key="2">
    <source>
        <dbReference type="EMBL" id="GFP82583.1"/>
    </source>
</evidence>
<gene>
    <name evidence="2" type="ORF">PHJA_000401400</name>
</gene>
<dbReference type="Proteomes" id="UP000653305">
    <property type="component" value="Unassembled WGS sequence"/>
</dbReference>
<organism evidence="2 3">
    <name type="scientific">Phtheirospermum japonicum</name>
    <dbReference type="NCBI Taxonomy" id="374723"/>
    <lineage>
        <taxon>Eukaryota</taxon>
        <taxon>Viridiplantae</taxon>
        <taxon>Streptophyta</taxon>
        <taxon>Embryophyta</taxon>
        <taxon>Tracheophyta</taxon>
        <taxon>Spermatophyta</taxon>
        <taxon>Magnoliopsida</taxon>
        <taxon>eudicotyledons</taxon>
        <taxon>Gunneridae</taxon>
        <taxon>Pentapetalae</taxon>
        <taxon>asterids</taxon>
        <taxon>lamiids</taxon>
        <taxon>Lamiales</taxon>
        <taxon>Orobanchaceae</taxon>
        <taxon>Orobanchaceae incertae sedis</taxon>
        <taxon>Phtheirospermum</taxon>
    </lineage>
</organism>
<sequence>MFSMFGDFFFRILSRGKGHWRICWTTLIALLLIMFGFMPPSLFLDHKRLFLNLRLCEWSECINVMGRL</sequence>
<keyword evidence="3" id="KW-1185">Reference proteome</keyword>
<dbReference type="EMBL" id="BMAC01000047">
    <property type="protein sequence ID" value="GFP82583.1"/>
    <property type="molecule type" value="Genomic_DNA"/>
</dbReference>
<feature type="transmembrane region" description="Helical" evidence="1">
    <location>
        <begin position="21"/>
        <end position="43"/>
    </location>
</feature>
<keyword evidence="1" id="KW-1133">Transmembrane helix</keyword>
<evidence type="ECO:0000256" key="1">
    <source>
        <dbReference type="SAM" id="Phobius"/>
    </source>
</evidence>
<keyword evidence="1" id="KW-0812">Transmembrane</keyword>
<comment type="caution">
    <text evidence="2">The sequence shown here is derived from an EMBL/GenBank/DDBJ whole genome shotgun (WGS) entry which is preliminary data.</text>
</comment>
<reference evidence="2" key="1">
    <citation type="submission" date="2020-07" db="EMBL/GenBank/DDBJ databases">
        <title>Ethylene signaling mediates host invasion by parasitic plants.</title>
        <authorList>
            <person name="Yoshida S."/>
        </authorList>
    </citation>
    <scope>NUCLEOTIDE SEQUENCE</scope>
    <source>
        <strain evidence="2">Okayama</strain>
    </source>
</reference>
<protein>
    <submittedName>
        <fullName evidence="2">Chlorophyll a-b binding protein 13 chloroplastic</fullName>
    </submittedName>
</protein>
<proteinExistence type="predicted"/>
<keyword evidence="1" id="KW-0472">Membrane</keyword>
<evidence type="ECO:0000313" key="3">
    <source>
        <dbReference type="Proteomes" id="UP000653305"/>
    </source>
</evidence>